<keyword evidence="2" id="KW-0472">Membrane</keyword>
<feature type="compositionally biased region" description="Low complexity" evidence="1">
    <location>
        <begin position="189"/>
        <end position="204"/>
    </location>
</feature>
<reference evidence="3 4" key="1">
    <citation type="submission" date="2019-05" db="EMBL/GenBank/DDBJ databases">
        <title>Burkholderia sp. DHOD12, isolated from subtropical forest soil.</title>
        <authorList>
            <person name="Gao Z.-H."/>
            <person name="Qiu L.-H."/>
        </authorList>
    </citation>
    <scope>NUCLEOTIDE SEQUENCE [LARGE SCALE GENOMIC DNA]</scope>
    <source>
        <strain evidence="3 4">DHOD12</strain>
    </source>
</reference>
<feature type="transmembrane region" description="Helical" evidence="2">
    <location>
        <begin position="51"/>
        <end position="71"/>
    </location>
</feature>
<dbReference type="AlphaFoldDB" id="A0A4P8IV86"/>
<gene>
    <name evidence="3" type="ORF">FAZ95_24465</name>
</gene>
<protein>
    <submittedName>
        <fullName evidence="3">Uncharacterized protein</fullName>
    </submittedName>
</protein>
<evidence type="ECO:0000313" key="3">
    <source>
        <dbReference type="EMBL" id="QCP52336.1"/>
    </source>
</evidence>
<feature type="region of interest" description="Disordered" evidence="1">
    <location>
        <begin position="189"/>
        <end position="214"/>
    </location>
</feature>
<name>A0A4P8IV86_9BURK</name>
<dbReference type="EMBL" id="CP040078">
    <property type="protein sequence ID" value="QCP52336.1"/>
    <property type="molecule type" value="Genomic_DNA"/>
</dbReference>
<keyword evidence="4" id="KW-1185">Reference proteome</keyword>
<sequence length="319" mass="31607">MNAPDSSNSKAPPSLLADAAKGAQANNARILANLEGRVAAQPAPAKKRSKLPFVLAGLLVIAGGGIAAWQVQKVKQTDHALAAVAPAAGDAEQKAAVSANAGSAAQLAAAASAAQKDAASAPHAATIITEDNSDADTKAAPLAGASGVADNRLSRALAEGAEPASGAPPGGAAPGVSTPAVAAAPAIAAAKPVSSAKPSNTAASRAKREAASERHASKVELAHAAKHTETKKVASKNDSDADLLAALVARTPPYSAKKPAVPAAQPGAKAPQASTSLAEQVKDCSTRGFFEDQLCRWRVCDGHWGTDPACPNAAQAKQP</sequence>
<dbReference type="OrthoDB" id="8724867at2"/>
<dbReference type="KEGG" id="tvl:FAZ95_24465"/>
<organism evidence="3 4">
    <name type="scientific">Trinickia violacea</name>
    <dbReference type="NCBI Taxonomy" id="2571746"/>
    <lineage>
        <taxon>Bacteria</taxon>
        <taxon>Pseudomonadati</taxon>
        <taxon>Pseudomonadota</taxon>
        <taxon>Betaproteobacteria</taxon>
        <taxon>Burkholderiales</taxon>
        <taxon>Burkholderiaceae</taxon>
        <taxon>Trinickia</taxon>
    </lineage>
</organism>
<evidence type="ECO:0000256" key="1">
    <source>
        <dbReference type="SAM" id="MobiDB-lite"/>
    </source>
</evidence>
<accession>A0A4P8IV86</accession>
<dbReference type="Proteomes" id="UP000298656">
    <property type="component" value="Chromosome 2"/>
</dbReference>
<keyword evidence="2" id="KW-1133">Transmembrane helix</keyword>
<proteinExistence type="predicted"/>
<evidence type="ECO:0000256" key="2">
    <source>
        <dbReference type="SAM" id="Phobius"/>
    </source>
</evidence>
<evidence type="ECO:0000313" key="4">
    <source>
        <dbReference type="Proteomes" id="UP000298656"/>
    </source>
</evidence>
<keyword evidence="2" id="KW-0812">Transmembrane</keyword>
<dbReference type="RefSeq" id="WP_137335109.1">
    <property type="nucleotide sequence ID" value="NZ_CP040078.1"/>
</dbReference>